<dbReference type="Proteomes" id="UP001164286">
    <property type="component" value="Unassembled WGS sequence"/>
</dbReference>
<comment type="caution">
    <text evidence="2">The sequence shown here is derived from an EMBL/GenBank/DDBJ whole genome shotgun (WGS) entry which is preliminary data.</text>
</comment>
<gene>
    <name evidence="2" type="ORF">MKK02DRAFT_29549</name>
</gene>
<evidence type="ECO:0000313" key="3">
    <source>
        <dbReference type="Proteomes" id="UP001164286"/>
    </source>
</evidence>
<dbReference type="GeneID" id="77727056"/>
<dbReference type="AlphaFoldDB" id="A0AA38HFR1"/>
<sequence length="1246" mass="139821">MSTVTPIPVPLSLPLPLYPSSSSKLELLPHDIVRLIGDHVDELSVWRLRATSRALRTAWASVLLPYLSRKQVMAKPIIGTDVHIAIDDGLAKDDDARRESLRRVSDRFRAHLAAFPHSATELRQLQLEVRDDDDIAGWRFLRRFAPQLERLELFYIDRLWQMALARPPPARRARDAPPMSDATVSQLSANTSDVWRRVLDRGNIVFPALTSLTISATARIHDQLLGIARSTPNLRDITLSCHFMDHGRYHYEEDTLLSIDEDFCFPKLERATVIGHTTIACYAAQELLQCSRDLPRLTLHLIGNVDLPRSLRTDGSLKMEYLIETIKCPVEIRCLALYGCRAGEVLARIAGAYEHSHGGEPTILDYIEELVLEGADNLFGEEGGPYPLLNGEDKYCPDFPALKRITYVDRLIIDNPNHSPIDYITRKEEIRIFELYPSLEEVIWIDDFPSDPFNPHDKHNGKEFYRMDRSGWAGLLPAFASPLYRRAGSILLCDLDIFWTGFWRRTSANSADVWRRIFDFGSVKMPNLTALTICATSRVSDHLYHLVQIAPDIRSLTLSSYWRNANRYGYDPIDPFSVPVDSESVFRRLERVSVSGDAGICRLAAQLLYCSRKLSDLTLHMITDGCASTTAFMPELVEAIGQCQQPARLALSGTETGDFLEMIETDDDSPETATRMRCVKKLYLEQVDRLGDGGEEHFPYPMLSSYEQVPPRPRFLGLQRITYVDRRGQGVPDQRRLAKEEGDESVAVEDLFTLFPTLLSVDFMDDYPSNPFISDDPHDGKESGKKGWKLMRQSQSVLWRQAFVAESRKCHHSLVSAYSPCALFMVVQAKLHIIIARTADQVIETPCKIYTGSLIHSVAGARSRLTSVQSFLRPSSPFTMSNTQASLISLPVELHMRIASSTDELTAWRMSASLYAPIERRFARQHLERRAALKRVSNRFDAHLAALPSYTPVTTDLTVELRDDDDGSVWPSLKRLAPSLESFTVHMYDRPFQKALTRKQGTRTGHIEPEPDLYNDGRKKRKKSRMGKRLGLTRGKMKKATTRCTKGRRHSGISCLSLIVLGSESALPSSTDLSHTVNAALKPRDLLCRLSPPRETEILAFAPTCGFPPKRGGFVKTLLGAFEFERTTVPLGQDAAPVMNLFGTGAACEELAGADEVEERLDDDDGTGLEEGDDSDELVDVVTTGGDAVEVQSTVVMVVTVTVERLSARTATVLKTSTAMIKDARRDDNMSALNRDGEKSRQIVRV</sequence>
<dbReference type="EMBL" id="JAKWFO010000001">
    <property type="protein sequence ID" value="KAI9639501.1"/>
    <property type="molecule type" value="Genomic_DNA"/>
</dbReference>
<proteinExistence type="predicted"/>
<organism evidence="2 3">
    <name type="scientific">Dioszegia hungarica</name>
    <dbReference type="NCBI Taxonomy" id="4972"/>
    <lineage>
        <taxon>Eukaryota</taxon>
        <taxon>Fungi</taxon>
        <taxon>Dikarya</taxon>
        <taxon>Basidiomycota</taxon>
        <taxon>Agaricomycotina</taxon>
        <taxon>Tremellomycetes</taxon>
        <taxon>Tremellales</taxon>
        <taxon>Bulleribasidiaceae</taxon>
        <taxon>Dioszegia</taxon>
    </lineage>
</organism>
<evidence type="ECO:0000313" key="2">
    <source>
        <dbReference type="EMBL" id="KAI9639501.1"/>
    </source>
</evidence>
<reference evidence="2" key="1">
    <citation type="journal article" date="2022" name="G3 (Bethesda)">
        <title>High quality genome of the basidiomycete yeast Dioszegia hungarica PDD-24b-2 isolated from cloud water.</title>
        <authorList>
            <person name="Jarrige D."/>
            <person name="Haridas S."/>
            <person name="Bleykasten-Grosshans C."/>
            <person name="Joly M."/>
            <person name="Nadalig T."/>
            <person name="Sancelme M."/>
            <person name="Vuilleumier S."/>
            <person name="Grigoriev I.V."/>
            <person name="Amato P."/>
            <person name="Bringel F."/>
        </authorList>
    </citation>
    <scope>NUCLEOTIDE SEQUENCE</scope>
    <source>
        <strain evidence="2">PDD-24b-2</strain>
    </source>
</reference>
<name>A0AA38HFR1_9TREE</name>
<feature type="compositionally biased region" description="Basic residues" evidence="1">
    <location>
        <begin position="1018"/>
        <end position="1028"/>
    </location>
</feature>
<evidence type="ECO:0000256" key="1">
    <source>
        <dbReference type="SAM" id="MobiDB-lite"/>
    </source>
</evidence>
<accession>A0AA38HFR1</accession>
<dbReference type="RefSeq" id="XP_052949278.1">
    <property type="nucleotide sequence ID" value="XM_053087851.1"/>
</dbReference>
<evidence type="ECO:0008006" key="4">
    <source>
        <dbReference type="Google" id="ProtNLM"/>
    </source>
</evidence>
<keyword evidence="3" id="KW-1185">Reference proteome</keyword>
<feature type="region of interest" description="Disordered" evidence="1">
    <location>
        <begin position="996"/>
        <end position="1029"/>
    </location>
</feature>
<protein>
    <recommendedName>
        <fullName evidence="4">F-box domain-containing protein</fullName>
    </recommendedName>
</protein>